<dbReference type="EMBL" id="HBEG01015535">
    <property type="protein sequence ID" value="CAD8354048.1"/>
    <property type="molecule type" value="Transcribed_RNA"/>
</dbReference>
<accession>A0A7S0A608</accession>
<gene>
    <name evidence="3" type="ORF">PBAH0796_LOCUS9415</name>
</gene>
<keyword evidence="2" id="KW-0812">Transmembrane</keyword>
<feature type="transmembrane region" description="Helical" evidence="2">
    <location>
        <begin position="255"/>
        <end position="276"/>
    </location>
</feature>
<evidence type="ECO:0000256" key="1">
    <source>
        <dbReference type="SAM" id="MobiDB-lite"/>
    </source>
</evidence>
<feature type="region of interest" description="Disordered" evidence="1">
    <location>
        <begin position="617"/>
        <end position="667"/>
    </location>
</feature>
<name>A0A7S0A608_9DINO</name>
<evidence type="ECO:0000256" key="2">
    <source>
        <dbReference type="SAM" id="Phobius"/>
    </source>
</evidence>
<feature type="transmembrane region" description="Helical" evidence="2">
    <location>
        <begin position="297"/>
        <end position="322"/>
    </location>
</feature>
<reference evidence="3" key="1">
    <citation type="submission" date="2021-01" db="EMBL/GenBank/DDBJ databases">
        <authorList>
            <person name="Corre E."/>
            <person name="Pelletier E."/>
            <person name="Niang G."/>
            <person name="Scheremetjew M."/>
            <person name="Finn R."/>
            <person name="Kale V."/>
            <person name="Holt S."/>
            <person name="Cochrane G."/>
            <person name="Meng A."/>
            <person name="Brown T."/>
            <person name="Cohen L."/>
        </authorList>
    </citation>
    <scope>NUCLEOTIDE SEQUENCE</scope>
    <source>
        <strain evidence="3">Pbaha01</strain>
    </source>
</reference>
<feature type="transmembrane region" description="Helical" evidence="2">
    <location>
        <begin position="561"/>
        <end position="581"/>
    </location>
</feature>
<protein>
    <recommendedName>
        <fullName evidence="4">Transmembrane protein</fullName>
    </recommendedName>
</protein>
<organism evidence="3">
    <name type="scientific">Pyrodinium bahamense</name>
    <dbReference type="NCBI Taxonomy" id="73915"/>
    <lineage>
        <taxon>Eukaryota</taxon>
        <taxon>Sar</taxon>
        <taxon>Alveolata</taxon>
        <taxon>Dinophyceae</taxon>
        <taxon>Gonyaulacales</taxon>
        <taxon>Pyrocystaceae</taxon>
        <taxon>Pyrodinium</taxon>
    </lineage>
</organism>
<feature type="compositionally biased region" description="Basic and acidic residues" evidence="1">
    <location>
        <begin position="53"/>
        <end position="68"/>
    </location>
</feature>
<sequence>MATAATGPQNGRRPLTLPSEVPTEGWESEVPAASGDCANTTSPQQSVANDLAIHVDVESKPPEGRCDETTAAEDDEGSSKLAKSTSRGLSRSLGNVDVASDGLSWLTNPRVCWRHPLARILTACMIFVFDMYLYGEDPINDSHVEAYLPGVGHAIVFVLVWPSAPELGLLRFVLAVTSIILGAYVGHQWLHHRLLRDCLGLEMFCRSNGTWICMGFCCAVSFFAGCMLYNLILISRPEDQVTGAIGLELRTFSKLIQICSVVADILAILIVTDGVLQDRHFWPNWARRFKWVWTDACRGMVRIVVVWTCAACGVSLGAWGIMSTGKDPGDIQWTDRRIGGLTENARAFLMTGIIFCDLMTVFQDWNFPTFQEDVDIPLDQQVKIAGTFVTQINCDFFVRCARRCKACLPTRCPRCLQKCVPQCCSKCLPKSCPRCCCCCCRWFYKMLPDINVLHVTINGKWLAYGPLLWVMFIDLLCQRTQIVYSPDQYGQYVDREEQRIWTITDQAFLQEVYANGMLVEEKKDLVTYAGRRNETTGEALDASAETDFLLNSRHIDSWGKYLTALPGPLMIIAFLILIWAANKRRTMLTRMVSMVDGFVENTARGFVDTARAVTQGRPSRINPGLASTAPISEQPSLEQEEPVEEAGQVDSPKQVASSPTMRLPAQD</sequence>
<dbReference type="PANTHER" id="PTHR31226">
    <property type="entry name" value="TRANSMEMBRANE PROTEIN 117"/>
    <property type="match status" value="1"/>
</dbReference>
<keyword evidence="2" id="KW-1133">Transmembrane helix</keyword>
<dbReference type="AlphaFoldDB" id="A0A7S0A608"/>
<keyword evidence="2" id="KW-0472">Membrane</keyword>
<dbReference type="Pfam" id="PF15113">
    <property type="entry name" value="TMEM117"/>
    <property type="match status" value="2"/>
</dbReference>
<dbReference type="PANTHER" id="PTHR31226:SF1">
    <property type="entry name" value="TRANSMEMBRANE PROTEIN 117"/>
    <property type="match status" value="1"/>
</dbReference>
<dbReference type="InterPro" id="IPR029370">
    <property type="entry name" value="TMEM117"/>
</dbReference>
<evidence type="ECO:0000313" key="3">
    <source>
        <dbReference type="EMBL" id="CAD8354048.1"/>
    </source>
</evidence>
<feature type="region of interest" description="Disordered" evidence="1">
    <location>
        <begin position="1"/>
        <end position="86"/>
    </location>
</feature>
<feature type="compositionally biased region" description="Polar residues" evidence="1">
    <location>
        <begin position="37"/>
        <end position="48"/>
    </location>
</feature>
<evidence type="ECO:0008006" key="4">
    <source>
        <dbReference type="Google" id="ProtNLM"/>
    </source>
</evidence>
<proteinExistence type="predicted"/>
<feature type="transmembrane region" description="Helical" evidence="2">
    <location>
        <begin position="146"/>
        <end position="164"/>
    </location>
</feature>
<feature type="transmembrane region" description="Helical" evidence="2">
    <location>
        <begin position="117"/>
        <end position="134"/>
    </location>
</feature>
<feature type="transmembrane region" description="Helical" evidence="2">
    <location>
        <begin position="170"/>
        <end position="190"/>
    </location>
</feature>
<feature type="transmembrane region" description="Helical" evidence="2">
    <location>
        <begin position="211"/>
        <end position="235"/>
    </location>
</feature>